<reference evidence="9 10" key="1">
    <citation type="submission" date="2020-03" db="EMBL/GenBank/DDBJ databases">
        <title>Genomic Encyclopedia of Type Strains, Phase IV (KMG-IV): sequencing the most valuable type-strain genomes for metagenomic binning, comparative biology and taxonomic classification.</title>
        <authorList>
            <person name="Goeker M."/>
        </authorList>
    </citation>
    <scope>NUCLEOTIDE SEQUENCE [LARGE SCALE GENOMIC DNA]</scope>
    <source>
        <strain evidence="9 10">DSM 16846</strain>
    </source>
</reference>
<dbReference type="Proteomes" id="UP000558192">
    <property type="component" value="Unassembled WGS sequence"/>
</dbReference>
<feature type="signal peptide" evidence="6">
    <location>
        <begin position="1"/>
        <end position="24"/>
    </location>
</feature>
<keyword evidence="6" id="KW-0732">Signal</keyword>
<dbReference type="InterPro" id="IPR037066">
    <property type="entry name" value="Plug_dom_sf"/>
</dbReference>
<dbReference type="SUPFAM" id="SSF56935">
    <property type="entry name" value="Porins"/>
    <property type="match status" value="1"/>
</dbReference>
<feature type="chain" id="PRO_5030668850" evidence="6">
    <location>
        <begin position="25"/>
        <end position="906"/>
    </location>
</feature>
<accession>A0A7X5Y6U4</accession>
<dbReference type="Pfam" id="PF07715">
    <property type="entry name" value="Plug"/>
    <property type="match status" value="1"/>
</dbReference>
<dbReference type="EMBL" id="JAATJC010000001">
    <property type="protein sequence ID" value="NJC05823.1"/>
    <property type="molecule type" value="Genomic_DNA"/>
</dbReference>
<evidence type="ECO:0000259" key="8">
    <source>
        <dbReference type="Pfam" id="PF07715"/>
    </source>
</evidence>
<name>A0A7X5Y6U4_9SPHN</name>
<dbReference type="AlphaFoldDB" id="A0A7X5Y6U4"/>
<feature type="region of interest" description="Disordered" evidence="5">
    <location>
        <begin position="28"/>
        <end position="52"/>
    </location>
</feature>
<dbReference type="RefSeq" id="WP_168068628.1">
    <property type="nucleotide sequence ID" value="NZ_JAATJC010000001.1"/>
</dbReference>
<protein>
    <submittedName>
        <fullName evidence="9">TonB-dependent receptor</fullName>
    </submittedName>
</protein>
<evidence type="ECO:0000256" key="5">
    <source>
        <dbReference type="SAM" id="MobiDB-lite"/>
    </source>
</evidence>
<evidence type="ECO:0000256" key="4">
    <source>
        <dbReference type="RuleBase" id="RU003357"/>
    </source>
</evidence>
<feature type="domain" description="TonB-dependent receptor plug" evidence="8">
    <location>
        <begin position="84"/>
        <end position="184"/>
    </location>
</feature>
<dbReference type="Gene3D" id="2.170.130.10">
    <property type="entry name" value="TonB-dependent receptor, plug domain"/>
    <property type="match status" value="1"/>
</dbReference>
<evidence type="ECO:0000313" key="9">
    <source>
        <dbReference type="EMBL" id="NJC05823.1"/>
    </source>
</evidence>
<evidence type="ECO:0000256" key="3">
    <source>
        <dbReference type="ARBA" id="ARBA00023237"/>
    </source>
</evidence>
<feature type="domain" description="TonB-dependent receptor-like beta-barrel" evidence="7">
    <location>
        <begin position="416"/>
        <end position="871"/>
    </location>
</feature>
<dbReference type="InterPro" id="IPR036942">
    <property type="entry name" value="Beta-barrel_TonB_sf"/>
</dbReference>
<evidence type="ECO:0000256" key="6">
    <source>
        <dbReference type="SAM" id="SignalP"/>
    </source>
</evidence>
<evidence type="ECO:0000259" key="7">
    <source>
        <dbReference type="Pfam" id="PF00593"/>
    </source>
</evidence>
<gene>
    <name evidence="9" type="ORF">GGQ97_001616</name>
</gene>
<keyword evidence="4" id="KW-0798">TonB box</keyword>
<comment type="caution">
    <text evidence="9">The sequence shown here is derived from an EMBL/GenBank/DDBJ whole genome shotgun (WGS) entry which is preliminary data.</text>
</comment>
<evidence type="ECO:0000256" key="2">
    <source>
        <dbReference type="ARBA" id="ARBA00023136"/>
    </source>
</evidence>
<keyword evidence="2 4" id="KW-0472">Membrane</keyword>
<sequence>MPNVTRLASLLLLTTVLCPAAALAQAGGAAPPVVTPPTGGATDPAAAAPDDAQAAEEPIIEVSAPGVDTAPADIVVRGRRNIVRATPEVVSILSSEDIARTGEGDIAGALGRVPGLSVVGNGLVYVRGLGDRYSLALLNGLALPSPEPLRRVVPLDIFPTSVIGSAVVQKSYSVNYPGEFGGGVINLTTTAAAREPFLTVGASVSGDTETTGKLGYTYYGSSTDWLGFDNGDRAIDGAFGDAFRSNKVIGEGTNFTRAQVQAITADLTNSRTSVLQRNRNIPANYGVDLSGGTTFGLAGAELGVIAAAGFSNSWRTRDATQQTQGGDLIGTDFQVVRTDNRVVANGLLGLSAKIGAHDIRFTNLLIRDTLKIGRLAAGYDVQVGDPVPGGPAQQINQRTSWFERQLFNSQLVGEFDFGDIDLDLRAAYANSQRNAPYERSFNYVYDTTARDYVNNLTTNPQSAGITFSELDEDVWNAGADLNYKVPGARNLTLSAGGAYLDTTRSSTRRDFAFRPASALPGGVTEQRPDYLLSDYNVYTYNILLVETSGLAGTARYQGDLTVSAGYAQATGDIVEGLRLQGGVRYEQGKQSVTLVDLFAQGGLTQIPAIEKSYWLPAATLTWNLRPDMQVRLHGSKTIARPQFRELAPQVYFDTESDRQFFGNPFLTDSTLTNAEARFEWYFGTQQRISLAGFYKRINKPIEAIATFTGGAALITTFGNAPSARLYGAEVEVQKYVPLNGLGLDQHRLVLIGNYTFSKSEIQVDDGDTTILNDLRGPRPAREVFFDGDPLTGQSKHIANAQVGVENTALLQQLTLLLNYASKRVSSRGPASGGVRQSDIFERPGLTIDLIARQGLRLAGRELELKFEARNLTGAAYDETQDVRGTPIFINRYDVGRSFSLGASLKL</sequence>
<proteinExistence type="inferred from homology"/>
<comment type="subcellular location">
    <subcellularLocation>
        <location evidence="1 4">Cell outer membrane</location>
    </subcellularLocation>
</comment>
<dbReference type="Pfam" id="PF00593">
    <property type="entry name" value="TonB_dep_Rec_b-barrel"/>
    <property type="match status" value="1"/>
</dbReference>
<dbReference type="InterPro" id="IPR000531">
    <property type="entry name" value="Beta-barrel_TonB"/>
</dbReference>
<keyword evidence="9" id="KW-0675">Receptor</keyword>
<dbReference type="Gene3D" id="2.40.170.20">
    <property type="entry name" value="TonB-dependent receptor, beta-barrel domain"/>
    <property type="match status" value="1"/>
</dbReference>
<evidence type="ECO:0000256" key="1">
    <source>
        <dbReference type="ARBA" id="ARBA00004442"/>
    </source>
</evidence>
<dbReference type="GO" id="GO:0009279">
    <property type="term" value="C:cell outer membrane"/>
    <property type="evidence" value="ECO:0007669"/>
    <property type="project" value="UniProtKB-SubCell"/>
</dbReference>
<comment type="similarity">
    <text evidence="4">Belongs to the TonB-dependent receptor family.</text>
</comment>
<dbReference type="PANTHER" id="PTHR40980">
    <property type="entry name" value="PLUG DOMAIN-CONTAINING PROTEIN"/>
    <property type="match status" value="1"/>
</dbReference>
<dbReference type="PANTHER" id="PTHR40980:SF5">
    <property type="entry name" value="TONB-DEPENDENT RECEPTOR"/>
    <property type="match status" value="1"/>
</dbReference>
<keyword evidence="3" id="KW-0998">Cell outer membrane</keyword>
<dbReference type="InterPro" id="IPR012910">
    <property type="entry name" value="Plug_dom"/>
</dbReference>
<organism evidence="9 10">
    <name type="scientific">Sphingomonas kaistensis</name>
    <dbReference type="NCBI Taxonomy" id="298708"/>
    <lineage>
        <taxon>Bacteria</taxon>
        <taxon>Pseudomonadati</taxon>
        <taxon>Pseudomonadota</taxon>
        <taxon>Alphaproteobacteria</taxon>
        <taxon>Sphingomonadales</taxon>
        <taxon>Sphingomonadaceae</taxon>
        <taxon>Sphingomonas</taxon>
    </lineage>
</organism>
<evidence type="ECO:0000313" key="10">
    <source>
        <dbReference type="Proteomes" id="UP000558192"/>
    </source>
</evidence>
<keyword evidence="10" id="KW-1185">Reference proteome</keyword>